<protein>
    <submittedName>
        <fullName evidence="1">Uncharacterized protein</fullName>
    </submittedName>
</protein>
<name>A0A7W4VYX7_9ACTN</name>
<evidence type="ECO:0000313" key="2">
    <source>
        <dbReference type="Proteomes" id="UP000589626"/>
    </source>
</evidence>
<evidence type="ECO:0000313" key="1">
    <source>
        <dbReference type="EMBL" id="MBB3044295.1"/>
    </source>
</evidence>
<sequence>MTRHAMPRPHPLVGVLLAVTFSRPRVEVTDSALLVSLGWSFRVAVPRAAIQEVASVPWRRLSIGAHGWRGRWLVNTTGGPLVRVRIDPATPGRILGVPIRVRELLLSIDDVDAFLTDLGSNPG</sequence>
<dbReference type="Proteomes" id="UP000589626">
    <property type="component" value="Unassembled WGS sequence"/>
</dbReference>
<keyword evidence="2" id="KW-1185">Reference proteome</keyword>
<organism evidence="1 2">
    <name type="scientific">Nocardioides soli</name>
    <dbReference type="NCBI Taxonomy" id="1036020"/>
    <lineage>
        <taxon>Bacteria</taxon>
        <taxon>Bacillati</taxon>
        <taxon>Actinomycetota</taxon>
        <taxon>Actinomycetes</taxon>
        <taxon>Propionibacteriales</taxon>
        <taxon>Nocardioidaceae</taxon>
        <taxon>Nocardioides</taxon>
    </lineage>
</organism>
<proteinExistence type="predicted"/>
<comment type="caution">
    <text evidence="1">The sequence shown here is derived from an EMBL/GenBank/DDBJ whole genome shotgun (WGS) entry which is preliminary data.</text>
</comment>
<dbReference type="EMBL" id="JACHWR010000003">
    <property type="protein sequence ID" value="MBB3044295.1"/>
    <property type="molecule type" value="Genomic_DNA"/>
</dbReference>
<reference evidence="1 2" key="1">
    <citation type="submission" date="2020-08" db="EMBL/GenBank/DDBJ databases">
        <title>Sequencing the genomes of 1000 actinobacteria strains.</title>
        <authorList>
            <person name="Klenk H.-P."/>
        </authorList>
    </citation>
    <scope>NUCLEOTIDE SEQUENCE [LARGE SCALE GENOMIC DNA]</scope>
    <source>
        <strain evidence="1 2">DSM 105498</strain>
    </source>
</reference>
<accession>A0A7W4VYX7</accession>
<gene>
    <name evidence="1" type="ORF">FHU40_004132</name>
</gene>
<dbReference type="AlphaFoldDB" id="A0A7W4VYX7"/>
<dbReference type="RefSeq" id="WP_183594178.1">
    <property type="nucleotide sequence ID" value="NZ_JACHWR010000003.1"/>
</dbReference>